<name>A0ABR4F9B3_9PEZI</name>
<protein>
    <recommendedName>
        <fullName evidence="1">PRISE-like Rossmann-fold domain-containing protein</fullName>
    </recommendedName>
</protein>
<dbReference type="PANTHER" id="PTHR32487:SF4">
    <property type="entry name" value="SIRQ PROTEIN"/>
    <property type="match status" value="1"/>
</dbReference>
<accession>A0ABR4F9B3</accession>
<keyword evidence="3" id="KW-1185">Reference proteome</keyword>
<sequence length="293" mass="32020">MCSISSLGPTMAEVAMITGMMARFIKAIESLTSNLKFVVFPGGTRGYGIYRPGGIFTAPLDESLIGTLPDDYAKTVAYPSLRRLLTRASEGKPCTWCEVCPDAVVGFAPNGSGWSLAAHWATFLGVWRLRHGEGSEVAFPGTLAGYDSKFTEASTRALARFAIYASSLRPEACGGGKTFNVADDEGPGAMRERWPQIAAWFGLKGVGPPSDGSRGSLPSEFIRENKDLLESAGVKGASVWHQDQLDSYGYWLTFDRHLSLRRLRQEAGFSEKSRPEEGWWKAFELFRKAGMIP</sequence>
<dbReference type="InterPro" id="IPR055222">
    <property type="entry name" value="PRISE-like_Rossmann-fold"/>
</dbReference>
<evidence type="ECO:0000313" key="3">
    <source>
        <dbReference type="Proteomes" id="UP001600888"/>
    </source>
</evidence>
<organism evidence="2 3">
    <name type="scientific">Diaporthe vaccinii</name>
    <dbReference type="NCBI Taxonomy" id="105482"/>
    <lineage>
        <taxon>Eukaryota</taxon>
        <taxon>Fungi</taxon>
        <taxon>Dikarya</taxon>
        <taxon>Ascomycota</taxon>
        <taxon>Pezizomycotina</taxon>
        <taxon>Sordariomycetes</taxon>
        <taxon>Sordariomycetidae</taxon>
        <taxon>Diaporthales</taxon>
        <taxon>Diaporthaceae</taxon>
        <taxon>Diaporthe</taxon>
        <taxon>Diaporthe eres species complex</taxon>
    </lineage>
</organism>
<evidence type="ECO:0000313" key="2">
    <source>
        <dbReference type="EMBL" id="KAL2291287.1"/>
    </source>
</evidence>
<dbReference type="EMBL" id="JBAWTH010000007">
    <property type="protein sequence ID" value="KAL2291287.1"/>
    <property type="molecule type" value="Genomic_DNA"/>
</dbReference>
<dbReference type="Pfam" id="PF22917">
    <property type="entry name" value="PRISE"/>
    <property type="match status" value="1"/>
</dbReference>
<dbReference type="PANTHER" id="PTHR32487">
    <property type="entry name" value="3-OXO-DELTA(4,5)-STEROID 5-BETA-REDUCTASE"/>
    <property type="match status" value="1"/>
</dbReference>
<gene>
    <name evidence="2" type="ORF">FJTKL_13908</name>
</gene>
<feature type="domain" description="PRISE-like Rossmann-fold" evidence="1">
    <location>
        <begin position="13"/>
        <end position="293"/>
    </location>
</feature>
<proteinExistence type="predicted"/>
<dbReference type="Gene3D" id="3.40.50.720">
    <property type="entry name" value="NAD(P)-binding Rossmann-like Domain"/>
    <property type="match status" value="1"/>
</dbReference>
<dbReference type="Proteomes" id="UP001600888">
    <property type="component" value="Unassembled WGS sequence"/>
</dbReference>
<evidence type="ECO:0000259" key="1">
    <source>
        <dbReference type="Pfam" id="PF22917"/>
    </source>
</evidence>
<comment type="caution">
    <text evidence="2">The sequence shown here is derived from an EMBL/GenBank/DDBJ whole genome shotgun (WGS) entry which is preliminary data.</text>
</comment>
<reference evidence="2 3" key="1">
    <citation type="submission" date="2024-03" db="EMBL/GenBank/DDBJ databases">
        <title>A high-quality draft genome sequence of Diaporthe vaccinii, a causative agent of upright dieback and viscid rot disease in cranberry plants.</title>
        <authorList>
            <person name="Sarrasin M."/>
            <person name="Lang B.F."/>
            <person name="Burger G."/>
        </authorList>
    </citation>
    <scope>NUCLEOTIDE SEQUENCE [LARGE SCALE GENOMIC DNA]</scope>
    <source>
        <strain evidence="2 3">IS7</strain>
    </source>
</reference>